<gene>
    <name evidence="5" type="ORF">GpartN1_g2316.t1</name>
</gene>
<protein>
    <recommendedName>
        <fullName evidence="7">Apoptosis-antagonizing transcription factor C-terminal domain-containing protein</fullName>
    </recommendedName>
</protein>
<evidence type="ECO:0000256" key="1">
    <source>
        <dbReference type="ARBA" id="ARBA00008966"/>
    </source>
</evidence>
<reference evidence="5" key="2">
    <citation type="submission" date="2022-01" db="EMBL/GenBank/DDBJ databases">
        <authorList>
            <person name="Hirooka S."/>
            <person name="Miyagishima S.Y."/>
        </authorList>
    </citation>
    <scope>NUCLEOTIDE SEQUENCE</scope>
    <source>
        <strain evidence="5">NBRC 102759</strain>
    </source>
</reference>
<dbReference type="PANTHER" id="PTHR15565">
    <property type="entry name" value="AATF PROTEIN APOPTOSIS ANTAGONIZING TRANSCRIPTION FACTOR"/>
    <property type="match status" value="1"/>
</dbReference>
<sequence length="436" mass="51181">MRNHKEHKFSKTEEHNNANLDPEDEVKDQWDNELLNTNSYYSVRDSKRRTEHPERETKVPKRLRLRPTITVQGSKYQGKVIDRKSLNEESNSSVATDDREDKDSFFEFEEKLESYQDSVDSPVKQQLLNDSQGFLRLSSETQEQVSKGRAIIEQKSMFDSILKLRISMQRLLTIANCFPDERGRSFLKQMDLLGTEKKFSETTQSIYKMITAMMHIQEVLFMNSSILALNEEEDSFSGEDDWTLRASEDLYASADISKEVDRLWSKLKKRNLQLNSLQEKVLDYWDRKVREATGKMYDQTSKFKVINQTVLNQIQGVLSNRQRLVRRAHTRRDSNRPLFCLLSSENNDIEPEIYDDGDFYQLLLKEAVNDSKGEGINNVSQLKRNRRRKQYFDRRESKGRRLKYTVHDKLVGFLAPIPMEQSETRNQLLKSLFGGE</sequence>
<feature type="domain" description="Apoptosis-antagonizing transcription factor C-terminal" evidence="3">
    <location>
        <begin position="360"/>
        <end position="433"/>
    </location>
</feature>
<dbReference type="InterPro" id="IPR012617">
    <property type="entry name" value="AATF_C"/>
</dbReference>
<dbReference type="EMBL" id="BQMJ01000016">
    <property type="protein sequence ID" value="GJQ10525.1"/>
    <property type="molecule type" value="Genomic_DNA"/>
</dbReference>
<feature type="region of interest" description="Disordered" evidence="2">
    <location>
        <begin position="1"/>
        <end position="61"/>
    </location>
</feature>
<evidence type="ECO:0000256" key="2">
    <source>
        <dbReference type="SAM" id="MobiDB-lite"/>
    </source>
</evidence>
<name>A0A9C7UPH5_9RHOD</name>
<evidence type="ECO:0000313" key="5">
    <source>
        <dbReference type="EMBL" id="GJQ10525.1"/>
    </source>
</evidence>
<evidence type="ECO:0000259" key="4">
    <source>
        <dbReference type="Pfam" id="PF13339"/>
    </source>
</evidence>
<evidence type="ECO:0000259" key="3">
    <source>
        <dbReference type="Pfam" id="PF08164"/>
    </source>
</evidence>
<dbReference type="Pfam" id="PF08164">
    <property type="entry name" value="TRAUB"/>
    <property type="match status" value="1"/>
</dbReference>
<dbReference type="PANTHER" id="PTHR15565:SF0">
    <property type="entry name" value="PROTEIN AATF"/>
    <property type="match status" value="1"/>
</dbReference>
<accession>A0A9C7UPH5</accession>
<evidence type="ECO:0000313" key="6">
    <source>
        <dbReference type="Proteomes" id="UP001061958"/>
    </source>
</evidence>
<dbReference type="Pfam" id="PF13339">
    <property type="entry name" value="AATF-Che1"/>
    <property type="match status" value="1"/>
</dbReference>
<dbReference type="AlphaFoldDB" id="A0A9C7UPH5"/>
<comment type="similarity">
    <text evidence="1">Belongs to the AATF family.</text>
</comment>
<organism evidence="5 6">
    <name type="scientific">Galdieria partita</name>
    <dbReference type="NCBI Taxonomy" id="83374"/>
    <lineage>
        <taxon>Eukaryota</taxon>
        <taxon>Rhodophyta</taxon>
        <taxon>Bangiophyceae</taxon>
        <taxon>Galdieriales</taxon>
        <taxon>Galdieriaceae</taxon>
        <taxon>Galdieria</taxon>
    </lineage>
</organism>
<proteinExistence type="inferred from homology"/>
<dbReference type="InterPro" id="IPR025160">
    <property type="entry name" value="AATF"/>
</dbReference>
<dbReference type="InterPro" id="IPR039223">
    <property type="entry name" value="AATF/Bfr2"/>
</dbReference>
<reference evidence="5" key="1">
    <citation type="journal article" date="2022" name="Proc. Natl. Acad. Sci. U.S.A.">
        <title>Life cycle and functional genomics of the unicellular red alga Galdieria for elucidating algal and plant evolution and industrial use.</title>
        <authorList>
            <person name="Hirooka S."/>
            <person name="Itabashi T."/>
            <person name="Ichinose T.M."/>
            <person name="Onuma R."/>
            <person name="Fujiwara T."/>
            <person name="Yamashita S."/>
            <person name="Jong L.W."/>
            <person name="Tomita R."/>
            <person name="Iwane A.H."/>
            <person name="Miyagishima S.Y."/>
        </authorList>
    </citation>
    <scope>NUCLEOTIDE SEQUENCE</scope>
    <source>
        <strain evidence="5">NBRC 102759</strain>
    </source>
</reference>
<feature type="domain" description="AATF leucine zipper-containing" evidence="4">
    <location>
        <begin position="145"/>
        <end position="288"/>
    </location>
</feature>
<dbReference type="Proteomes" id="UP001061958">
    <property type="component" value="Unassembled WGS sequence"/>
</dbReference>
<dbReference type="OrthoDB" id="5783963at2759"/>
<evidence type="ECO:0008006" key="7">
    <source>
        <dbReference type="Google" id="ProtNLM"/>
    </source>
</evidence>
<keyword evidence="6" id="KW-1185">Reference proteome</keyword>
<dbReference type="GO" id="GO:0005730">
    <property type="term" value="C:nucleolus"/>
    <property type="evidence" value="ECO:0007669"/>
    <property type="project" value="TreeGrafter"/>
</dbReference>
<comment type="caution">
    <text evidence="5">The sequence shown here is derived from an EMBL/GenBank/DDBJ whole genome shotgun (WGS) entry which is preliminary data.</text>
</comment>